<name>J0X0D0_9BIFI</name>
<dbReference type="RefSeq" id="WP_007147151.1">
    <property type="nucleotide sequence ID" value="NZ_AKCI01000001.1"/>
</dbReference>
<dbReference type="Pfam" id="PF00496">
    <property type="entry name" value="SBP_bac_5"/>
    <property type="match status" value="1"/>
</dbReference>
<dbReference type="STRING" id="857290.HMPREF9156_00083"/>
<dbReference type="Gene3D" id="3.40.190.10">
    <property type="entry name" value="Periplasmic binding protein-like II"/>
    <property type="match status" value="1"/>
</dbReference>
<feature type="domain" description="Solute-binding protein family 5" evidence="2">
    <location>
        <begin position="138"/>
        <end position="495"/>
    </location>
</feature>
<reference evidence="3 4" key="1">
    <citation type="submission" date="2012-01" db="EMBL/GenBank/DDBJ databases">
        <title>The Genome Sequence of Scardovia wiggsiae F0424.</title>
        <authorList>
            <consortium name="The Broad Institute Genome Sequencing Platform"/>
            <person name="Earl A."/>
            <person name="Ward D."/>
            <person name="Feldgarden M."/>
            <person name="Gevers D."/>
            <person name="Izard J."/>
            <person name="Ganesan A."/>
            <person name="Baranova O.V."/>
            <person name="Blanton J.M."/>
            <person name="Tanner A.C."/>
            <person name="Mathney J."/>
            <person name="Dewhirst F.E."/>
            <person name="Young S.K."/>
            <person name="Zeng Q."/>
            <person name="Gargeya S."/>
            <person name="Fitzgerald M."/>
            <person name="Haas B."/>
            <person name="Abouelleil A."/>
            <person name="Alvarado L."/>
            <person name="Arachchi H.M."/>
            <person name="Berlin A."/>
            <person name="Chapman S.B."/>
            <person name="Gearin G."/>
            <person name="Goldberg J."/>
            <person name="Griggs A."/>
            <person name="Gujja S."/>
            <person name="Hansen M."/>
            <person name="Heiman D."/>
            <person name="Howarth C."/>
            <person name="Larimer J."/>
            <person name="Lui A."/>
            <person name="MacDonald P.J.P."/>
            <person name="McCowen C."/>
            <person name="Montmayeur A."/>
            <person name="Murphy C."/>
            <person name="Neiman D."/>
            <person name="Pearson M."/>
            <person name="Priest M."/>
            <person name="Roberts A."/>
            <person name="Saif S."/>
            <person name="Shea T."/>
            <person name="Sisk P."/>
            <person name="Stolte C."/>
            <person name="Sykes S."/>
            <person name="Wortman J."/>
            <person name="Nusbaum C."/>
            <person name="Birren B."/>
        </authorList>
    </citation>
    <scope>NUCLEOTIDE SEQUENCE [LARGE SCALE GENOMIC DNA]</scope>
    <source>
        <strain evidence="3 4">F0424</strain>
    </source>
</reference>
<dbReference type="GO" id="GO:1904680">
    <property type="term" value="F:peptide transmembrane transporter activity"/>
    <property type="evidence" value="ECO:0007669"/>
    <property type="project" value="TreeGrafter"/>
</dbReference>
<sequence length="576" mass="62701">MRKTSVLVKCGAVAASAAAILALAACGNSGGTNSGQYKTQPASGIPVTYSGKLPMPDKTGIYNNPKSRDQLKDNGTVTYSTVELGPDWNNLSVNGNTSYMQTMWSYYMPKLWIYNADGSKVTPNKNYLTDYNVATVNGKQTITLNFNPKAKWNDGTDIDWTAVQAYYTVQSGQNSDYTPASTTGWEQVESVRQGTSAKQVVITMKTPYYPAYSFIDILHPKAANVATYTNGWVNNPHDTDFGAGPYIIKSRSDSQITFTPNPKWWGDKPKMTTVTYKVLSDQAEINAFKNGEINAAGLSSADDIRTVKSVAGATIRRGWASRVRVFEINTKNATLKDIAVRKAFVQSINRKELAKIAFSGVDWDETVPGSELVYQNQAGYEDNMPKESAFNVKNAKATLEKAGYKLGSDGYYAKDGKALAFSYTTFGDDPKTKALGLAVQKMAKASGLKVSIDNKPSSDFSKTITSGSWDIVGMGWSSTTPDGFNSGYQLFGSDSESNYSFVGEKSVDEELKKTTSLDKVSDQIKQANKAEKKALALYGQFPYANGPVMGVYSKGLANYGPAGYQTTLVENIGWEK</sequence>
<dbReference type="eggNOG" id="COG0747">
    <property type="taxonomic scope" value="Bacteria"/>
</dbReference>
<dbReference type="PANTHER" id="PTHR30290:SF65">
    <property type="entry name" value="MONOACYL PHOSPHATIDYLINOSITOL TETRAMANNOSIDE-BINDING PROTEIN LPQW-RELATED"/>
    <property type="match status" value="1"/>
</dbReference>
<protein>
    <recommendedName>
        <fullName evidence="2">Solute-binding protein family 5 domain-containing protein</fullName>
    </recommendedName>
</protein>
<dbReference type="EMBL" id="AGZS01000001">
    <property type="protein sequence ID" value="EJD65319.1"/>
    <property type="molecule type" value="Genomic_DNA"/>
</dbReference>
<proteinExistence type="predicted"/>
<feature type="chain" id="PRO_5003741556" description="Solute-binding protein family 5 domain-containing protein" evidence="1">
    <location>
        <begin position="25"/>
        <end position="576"/>
    </location>
</feature>
<dbReference type="Gene3D" id="3.10.105.10">
    <property type="entry name" value="Dipeptide-binding Protein, Domain 3"/>
    <property type="match status" value="1"/>
</dbReference>
<dbReference type="HOGENOM" id="CLU_017028_11_1_11"/>
<dbReference type="Proteomes" id="UP000006415">
    <property type="component" value="Unassembled WGS sequence"/>
</dbReference>
<dbReference type="PROSITE" id="PS51257">
    <property type="entry name" value="PROKAR_LIPOPROTEIN"/>
    <property type="match status" value="1"/>
</dbReference>
<dbReference type="AlphaFoldDB" id="J0X0D0"/>
<dbReference type="InterPro" id="IPR000914">
    <property type="entry name" value="SBP_5_dom"/>
</dbReference>
<dbReference type="GO" id="GO:0015833">
    <property type="term" value="P:peptide transport"/>
    <property type="evidence" value="ECO:0007669"/>
    <property type="project" value="TreeGrafter"/>
</dbReference>
<dbReference type="PANTHER" id="PTHR30290">
    <property type="entry name" value="PERIPLASMIC BINDING COMPONENT OF ABC TRANSPORTER"/>
    <property type="match status" value="1"/>
</dbReference>
<dbReference type="OrthoDB" id="7888869at2"/>
<dbReference type="CDD" id="cd08501">
    <property type="entry name" value="PBP2_Lpqw"/>
    <property type="match status" value="1"/>
</dbReference>
<comment type="caution">
    <text evidence="3">The sequence shown here is derived from an EMBL/GenBank/DDBJ whole genome shotgun (WGS) entry which is preliminary data.</text>
</comment>
<evidence type="ECO:0000259" key="2">
    <source>
        <dbReference type="Pfam" id="PF00496"/>
    </source>
</evidence>
<dbReference type="SUPFAM" id="SSF53850">
    <property type="entry name" value="Periplasmic binding protein-like II"/>
    <property type="match status" value="1"/>
</dbReference>
<dbReference type="InterPro" id="IPR039424">
    <property type="entry name" value="SBP_5"/>
</dbReference>
<accession>J0X0D0</accession>
<evidence type="ECO:0000313" key="3">
    <source>
        <dbReference type="EMBL" id="EJD65319.1"/>
    </source>
</evidence>
<keyword evidence="4" id="KW-1185">Reference proteome</keyword>
<feature type="signal peptide" evidence="1">
    <location>
        <begin position="1"/>
        <end position="24"/>
    </location>
</feature>
<evidence type="ECO:0000313" key="4">
    <source>
        <dbReference type="Proteomes" id="UP000006415"/>
    </source>
</evidence>
<organism evidence="3 4">
    <name type="scientific">Scardovia wiggsiae F0424</name>
    <dbReference type="NCBI Taxonomy" id="857290"/>
    <lineage>
        <taxon>Bacteria</taxon>
        <taxon>Bacillati</taxon>
        <taxon>Actinomycetota</taxon>
        <taxon>Actinomycetes</taxon>
        <taxon>Bifidobacteriales</taxon>
        <taxon>Bifidobacteriaceae</taxon>
        <taxon>Scardovia</taxon>
    </lineage>
</organism>
<keyword evidence="1" id="KW-0732">Signal</keyword>
<gene>
    <name evidence="3" type="ORF">HMPREF9156_00083</name>
</gene>
<evidence type="ECO:0000256" key="1">
    <source>
        <dbReference type="SAM" id="SignalP"/>
    </source>
</evidence>